<gene>
    <name evidence="5" type="ORF">Ga0074115_101207</name>
    <name evidence="6" type="ORF">Ga0076813_127416</name>
</gene>
<dbReference type="EMBL" id="LMXI01000420">
    <property type="protein sequence ID" value="KRT58082.1"/>
    <property type="molecule type" value="Genomic_DNA"/>
</dbReference>
<evidence type="ECO:0000313" key="8">
    <source>
        <dbReference type="Proteomes" id="UP000051634"/>
    </source>
</evidence>
<evidence type="ECO:0000256" key="2">
    <source>
        <dbReference type="ARBA" id="ARBA00022827"/>
    </source>
</evidence>
<organism evidence="6 7">
    <name type="scientific">endosymbiont of Ridgeia piscesae</name>
    <dbReference type="NCBI Taxonomy" id="54398"/>
    <lineage>
        <taxon>Bacteria</taxon>
        <taxon>Pseudomonadati</taxon>
        <taxon>Pseudomonadota</taxon>
        <taxon>Gammaproteobacteria</taxon>
        <taxon>sulfur-oxidizing symbionts</taxon>
    </lineage>
</organism>
<dbReference type="InterPro" id="IPR036010">
    <property type="entry name" value="2Fe-2S_ferredoxin-like_sf"/>
</dbReference>
<dbReference type="CDD" id="cd00207">
    <property type="entry name" value="fer2"/>
    <property type="match status" value="1"/>
</dbReference>
<dbReference type="GO" id="GO:0051536">
    <property type="term" value="F:iron-sulfur cluster binding"/>
    <property type="evidence" value="ECO:0007669"/>
    <property type="project" value="InterPro"/>
</dbReference>
<dbReference type="PROSITE" id="PS51384">
    <property type="entry name" value="FAD_FR"/>
    <property type="match status" value="1"/>
</dbReference>
<evidence type="ECO:0000256" key="1">
    <source>
        <dbReference type="ARBA" id="ARBA00022630"/>
    </source>
</evidence>
<dbReference type="Gene3D" id="2.40.30.10">
    <property type="entry name" value="Translation factors"/>
    <property type="match status" value="1"/>
</dbReference>
<comment type="caution">
    <text evidence="6">The sequence shown here is derived from an EMBL/GenBank/DDBJ whole genome shotgun (WGS) entry which is preliminary data.</text>
</comment>
<dbReference type="Pfam" id="PF00111">
    <property type="entry name" value="Fer2"/>
    <property type="match status" value="1"/>
</dbReference>
<protein>
    <submittedName>
        <fullName evidence="6">CDP-4-dehydro-6-deoxyglucose reductase</fullName>
    </submittedName>
    <submittedName>
        <fullName evidence="5">Oxidoreductase FAD-binding domain/2Fe-2S iron-sulfur cluster binding domain</fullName>
    </submittedName>
</protein>
<feature type="domain" description="2Fe-2S ferredoxin-type" evidence="3">
    <location>
        <begin position="3"/>
        <end position="93"/>
    </location>
</feature>
<dbReference type="PANTHER" id="PTHR43644">
    <property type="entry name" value="NA(+)-TRANSLOCATING NADH-QUINONE REDUCTASE SUBUNIT"/>
    <property type="match status" value="1"/>
</dbReference>
<evidence type="ECO:0000313" key="6">
    <source>
        <dbReference type="EMBL" id="KRT58082.1"/>
    </source>
</evidence>
<name>A0A0T5Z580_9GAMM</name>
<dbReference type="InterPro" id="IPR017938">
    <property type="entry name" value="Riboflavin_synthase-like_b-brl"/>
</dbReference>
<evidence type="ECO:0000259" key="3">
    <source>
        <dbReference type="PROSITE" id="PS51085"/>
    </source>
</evidence>
<dbReference type="Gene3D" id="3.10.20.30">
    <property type="match status" value="1"/>
</dbReference>
<dbReference type="PRINTS" id="PR00410">
    <property type="entry name" value="PHEHYDRXLASE"/>
</dbReference>
<evidence type="ECO:0000259" key="4">
    <source>
        <dbReference type="PROSITE" id="PS51384"/>
    </source>
</evidence>
<dbReference type="RefSeq" id="WP_057955939.1">
    <property type="nucleotide sequence ID" value="NZ_KQ556899.1"/>
</dbReference>
<feature type="domain" description="FAD-binding FR-type" evidence="4">
    <location>
        <begin position="100"/>
        <end position="200"/>
    </location>
</feature>
<dbReference type="OrthoDB" id="9806195at2"/>
<evidence type="ECO:0000313" key="5">
    <source>
        <dbReference type="EMBL" id="KRT53871.1"/>
    </source>
</evidence>
<dbReference type="PROSITE" id="PS51085">
    <property type="entry name" value="2FE2S_FER_2"/>
    <property type="match status" value="1"/>
</dbReference>
<dbReference type="PANTHER" id="PTHR43644:SF1">
    <property type="entry name" value="NAD(P)H-FLAVIN REDUCTASE"/>
    <property type="match status" value="1"/>
</dbReference>
<reference evidence="7 8" key="1">
    <citation type="submission" date="2015-11" db="EMBL/GenBank/DDBJ databases">
        <title>The genome of Candidatus Endoriftia persephone in Ridgeia piscesae and population structure of the North Eastern Pacific vestimentiferan symbionts.</title>
        <authorList>
            <person name="Perez M."/>
            <person name="Juniper K.S."/>
        </authorList>
    </citation>
    <scope>NUCLEOTIDE SEQUENCE [LARGE SCALE GENOMIC DNA]</scope>
    <source>
        <strain evidence="6">Ind10</strain>
        <strain evidence="5">Ind11</strain>
    </source>
</reference>
<dbReference type="SUPFAM" id="SSF54292">
    <property type="entry name" value="2Fe-2S ferredoxin-like"/>
    <property type="match status" value="1"/>
</dbReference>
<dbReference type="InterPro" id="IPR017927">
    <property type="entry name" value="FAD-bd_FR_type"/>
</dbReference>
<dbReference type="EMBL" id="LDXT01000095">
    <property type="protein sequence ID" value="KRT53871.1"/>
    <property type="molecule type" value="Genomic_DNA"/>
</dbReference>
<dbReference type="Proteomes" id="UP000051634">
    <property type="component" value="Unassembled WGS sequence"/>
</dbReference>
<dbReference type="SUPFAM" id="SSF63380">
    <property type="entry name" value="Riboflavin synthase domain-like"/>
    <property type="match status" value="1"/>
</dbReference>
<dbReference type="GO" id="GO:0016491">
    <property type="term" value="F:oxidoreductase activity"/>
    <property type="evidence" value="ECO:0007669"/>
    <property type="project" value="InterPro"/>
</dbReference>
<proteinExistence type="predicted"/>
<dbReference type="InterPro" id="IPR001041">
    <property type="entry name" value="2Fe-2S_ferredoxin-type"/>
</dbReference>
<dbReference type="STRING" id="54398.Ga0074115_101207"/>
<evidence type="ECO:0000313" key="7">
    <source>
        <dbReference type="Proteomes" id="UP000051276"/>
    </source>
</evidence>
<dbReference type="SUPFAM" id="SSF52343">
    <property type="entry name" value="Ferredoxin reductase-like, C-terminal NADP-linked domain"/>
    <property type="match status" value="1"/>
</dbReference>
<dbReference type="InterPro" id="IPR012675">
    <property type="entry name" value="Beta-grasp_dom_sf"/>
</dbReference>
<keyword evidence="2" id="KW-0274">FAD</keyword>
<keyword evidence="1" id="KW-0285">Flavoprotein</keyword>
<sequence>MSYKVRIEPSGHEFTAESCESLLHAGLRAGLNLECRCANGSCGHCMVRILQGDFELIRQPDFRLTPRQRAERQVLPCCVLVRSDMVIEARESRDVAGMPQQRLTARVARVDSLNERVRELHLRTPRSQTLQFLAGQRVTLHLEGVGRQELHLASCPCDGMNLKFHIPENPHQAFSRALFAGLGKGKRVEVEGPEGEFLLDEASRRPLIFIAWETGFAAVESLIEHAIALQMSQPMRLYWLASVESGRYLTNYCRSWQDALDEFHYQELDVAPDALARQLETIIAQQSEAAACDYYLILPEEQSASVIKVLQEAGLEGCSRLEWLAED</sequence>
<dbReference type="Proteomes" id="UP000051276">
    <property type="component" value="Unassembled WGS sequence"/>
</dbReference>
<dbReference type="InterPro" id="IPR039261">
    <property type="entry name" value="FNR_nucleotide-bd"/>
</dbReference>
<keyword evidence="8" id="KW-1185">Reference proteome</keyword>
<accession>A0A0T5Z580</accession>
<dbReference type="Gene3D" id="3.40.50.80">
    <property type="entry name" value="Nucleotide-binding domain of ferredoxin-NADP reductase (FNR) module"/>
    <property type="match status" value="1"/>
</dbReference>
<dbReference type="AlphaFoldDB" id="A0A0T5Z580"/>